<dbReference type="Pfam" id="PF00891">
    <property type="entry name" value="Methyltransf_2"/>
    <property type="match status" value="1"/>
</dbReference>
<dbReference type="InterPro" id="IPR016461">
    <property type="entry name" value="COMT-like"/>
</dbReference>
<dbReference type="GO" id="GO:0046983">
    <property type="term" value="F:protein dimerization activity"/>
    <property type="evidence" value="ECO:0007669"/>
    <property type="project" value="InterPro"/>
</dbReference>
<dbReference type="Gene3D" id="1.10.10.10">
    <property type="entry name" value="Winged helix-like DNA-binding domain superfamily/Winged helix DNA-binding domain"/>
    <property type="match status" value="1"/>
</dbReference>
<reference evidence="6" key="2">
    <citation type="journal article" date="2023" name="IMA Fungus">
        <title>Comparative genomic study of the Penicillium genus elucidates a diverse pangenome and 15 lateral gene transfer events.</title>
        <authorList>
            <person name="Petersen C."/>
            <person name="Sorensen T."/>
            <person name="Nielsen M.R."/>
            <person name="Sondergaard T.E."/>
            <person name="Sorensen J.L."/>
            <person name="Fitzpatrick D.A."/>
            <person name="Frisvad J.C."/>
            <person name="Nielsen K.L."/>
        </authorList>
    </citation>
    <scope>NUCLEOTIDE SEQUENCE</scope>
    <source>
        <strain evidence="6">IBT 34128</strain>
    </source>
</reference>
<dbReference type="Gene3D" id="3.40.50.150">
    <property type="entry name" value="Vaccinia Virus protein VP39"/>
    <property type="match status" value="1"/>
</dbReference>
<dbReference type="OrthoDB" id="1535081at2759"/>
<feature type="domain" description="O-methyltransferase dimerisation" evidence="5">
    <location>
        <begin position="86"/>
        <end position="150"/>
    </location>
</feature>
<evidence type="ECO:0000313" key="6">
    <source>
        <dbReference type="EMBL" id="KAJ5095481.1"/>
    </source>
</evidence>
<dbReference type="GeneID" id="81394587"/>
<proteinExistence type="predicted"/>
<dbReference type="PROSITE" id="PS51683">
    <property type="entry name" value="SAM_OMT_II"/>
    <property type="match status" value="1"/>
</dbReference>
<organism evidence="6 7">
    <name type="scientific">Penicillium alfredii</name>
    <dbReference type="NCBI Taxonomy" id="1506179"/>
    <lineage>
        <taxon>Eukaryota</taxon>
        <taxon>Fungi</taxon>
        <taxon>Dikarya</taxon>
        <taxon>Ascomycota</taxon>
        <taxon>Pezizomycotina</taxon>
        <taxon>Eurotiomycetes</taxon>
        <taxon>Eurotiomycetidae</taxon>
        <taxon>Eurotiales</taxon>
        <taxon>Aspergillaceae</taxon>
        <taxon>Penicillium</taxon>
    </lineage>
</organism>
<evidence type="ECO:0000256" key="3">
    <source>
        <dbReference type="ARBA" id="ARBA00022691"/>
    </source>
</evidence>
<protein>
    <submittedName>
        <fullName evidence="6">O-methyltransferase</fullName>
    </submittedName>
</protein>
<sequence>MGSLGAESPNGAPAVDVDALAVLPNAAEKVPSLVSEISSRGTGIALDNAKDRLELLETARSLVRALETPREALLRYCWREPASFAAIMFTLNLGVFALLPATGSPKKAQELAEATKADPKLLSRMLKHLAATGVLAETGPDEYRGTNFSTAMGVERFSDTFPVFANGLNPAIAKIPDFFKEAQYQSPSKLTTTPFNVAHATDKNFFEFLKEQPHVVKQFANHMSTYHLGRPSWMDSGFYPVEEGLVADQDIKGDDVLLIDIGGSTGHDLSEFSRKWPSVPGRLILQDLPEVVAEAKKMDLPSSIEPMPYNFFTEQPVKGARAYYMHSVLHDWPDDDCRKILSNITPAMKPGYSKILINENVIPETNAHWETTSLDFVMMTVNSTERTARDWKVLVESVGLKIVKIWTVRRGVESLIECELA</sequence>
<evidence type="ECO:0000259" key="4">
    <source>
        <dbReference type="Pfam" id="PF00891"/>
    </source>
</evidence>
<keyword evidence="3" id="KW-0949">S-adenosyl-L-methionine</keyword>
<dbReference type="InterPro" id="IPR036388">
    <property type="entry name" value="WH-like_DNA-bd_sf"/>
</dbReference>
<comment type="caution">
    <text evidence="6">The sequence shown here is derived from an EMBL/GenBank/DDBJ whole genome shotgun (WGS) entry which is preliminary data.</text>
</comment>
<dbReference type="InterPro" id="IPR001077">
    <property type="entry name" value="COMT_C"/>
</dbReference>
<dbReference type="PANTHER" id="PTHR43712">
    <property type="entry name" value="PUTATIVE (AFU_ORTHOLOGUE AFUA_4G14580)-RELATED"/>
    <property type="match status" value="1"/>
</dbReference>
<dbReference type="InterPro" id="IPR012967">
    <property type="entry name" value="COMT_dimerisation"/>
</dbReference>
<name>A0A9W9F8C1_9EURO</name>
<gene>
    <name evidence="6" type="ORF">NUU61_004837</name>
</gene>
<keyword evidence="7" id="KW-1185">Reference proteome</keyword>
<dbReference type="AlphaFoldDB" id="A0A9W9F8C1"/>
<evidence type="ECO:0000256" key="2">
    <source>
        <dbReference type="ARBA" id="ARBA00022679"/>
    </source>
</evidence>
<dbReference type="EMBL" id="JAPMSZ010000007">
    <property type="protein sequence ID" value="KAJ5095481.1"/>
    <property type="molecule type" value="Genomic_DNA"/>
</dbReference>
<dbReference type="InterPro" id="IPR036390">
    <property type="entry name" value="WH_DNA-bd_sf"/>
</dbReference>
<reference evidence="6" key="1">
    <citation type="submission" date="2022-11" db="EMBL/GenBank/DDBJ databases">
        <authorList>
            <person name="Petersen C."/>
        </authorList>
    </citation>
    <scope>NUCLEOTIDE SEQUENCE</scope>
    <source>
        <strain evidence="6">IBT 34128</strain>
    </source>
</reference>
<dbReference type="GO" id="GO:0008171">
    <property type="term" value="F:O-methyltransferase activity"/>
    <property type="evidence" value="ECO:0007669"/>
    <property type="project" value="InterPro"/>
</dbReference>
<evidence type="ECO:0000313" key="7">
    <source>
        <dbReference type="Proteomes" id="UP001141434"/>
    </source>
</evidence>
<keyword evidence="1" id="KW-0489">Methyltransferase</keyword>
<keyword evidence="2" id="KW-0808">Transferase</keyword>
<dbReference type="SUPFAM" id="SSF53335">
    <property type="entry name" value="S-adenosyl-L-methionine-dependent methyltransferases"/>
    <property type="match status" value="1"/>
</dbReference>
<dbReference type="RefSeq" id="XP_056511032.1">
    <property type="nucleotide sequence ID" value="XM_056655419.1"/>
</dbReference>
<accession>A0A9W9F8C1</accession>
<dbReference type="InterPro" id="IPR029063">
    <property type="entry name" value="SAM-dependent_MTases_sf"/>
</dbReference>
<dbReference type="GO" id="GO:0032259">
    <property type="term" value="P:methylation"/>
    <property type="evidence" value="ECO:0007669"/>
    <property type="project" value="UniProtKB-KW"/>
</dbReference>
<dbReference type="SUPFAM" id="SSF46785">
    <property type="entry name" value="Winged helix' DNA-binding domain"/>
    <property type="match status" value="1"/>
</dbReference>
<dbReference type="GO" id="GO:0044550">
    <property type="term" value="P:secondary metabolite biosynthetic process"/>
    <property type="evidence" value="ECO:0007669"/>
    <property type="project" value="UniProtKB-ARBA"/>
</dbReference>
<evidence type="ECO:0000259" key="5">
    <source>
        <dbReference type="Pfam" id="PF08100"/>
    </source>
</evidence>
<dbReference type="Proteomes" id="UP001141434">
    <property type="component" value="Unassembled WGS sequence"/>
</dbReference>
<dbReference type="PANTHER" id="PTHR43712:SF1">
    <property type="entry name" value="HYPOTHETICAL O-METHYLTRANSFERASE (EUROFUNG)-RELATED"/>
    <property type="match status" value="1"/>
</dbReference>
<feature type="domain" description="O-methyltransferase C-terminal" evidence="4">
    <location>
        <begin position="257"/>
        <end position="399"/>
    </location>
</feature>
<evidence type="ECO:0000256" key="1">
    <source>
        <dbReference type="ARBA" id="ARBA00022603"/>
    </source>
</evidence>
<dbReference type="Pfam" id="PF08100">
    <property type="entry name" value="Dimerisation"/>
    <property type="match status" value="1"/>
</dbReference>